<proteinExistence type="predicted"/>
<protein>
    <submittedName>
        <fullName evidence="1">Uncharacterized protein</fullName>
    </submittedName>
</protein>
<organism evidence="1">
    <name type="scientific">uncultured prokaryote</name>
    <dbReference type="NCBI Taxonomy" id="198431"/>
    <lineage>
        <taxon>unclassified sequences</taxon>
        <taxon>environmental samples</taxon>
    </lineage>
</organism>
<name>A0A0H5Q561_9ZZZZ</name>
<sequence length="218" mass="23230">MSYPIHYYATIGGSAYSKAEFWQLGVRAIPTVEPGDDPAADFLAWPGDSEAALKSWFTDVNAKFPNTHKLEWCKIAAIGTDGKYLGPNTMAENLFDSAATGSATTNFHPGQCSFVITLTTAVARGQAAMGRVYLPTQTYAIESNGAISSGLQGDAIDTGLGLLDALAANMPGDLAVVSGVGDGLARPITGVRVGRVMDTQRRRRRSLPELYQEAEWPV</sequence>
<reference evidence="1" key="1">
    <citation type="submission" date="2015-06" db="EMBL/GenBank/DDBJ databases">
        <authorList>
            <person name="Joergensen T."/>
        </authorList>
    </citation>
    <scope>NUCLEOTIDE SEQUENCE</scope>
    <source>
        <strain evidence="1">RGFK1155</strain>
    </source>
</reference>
<dbReference type="EMBL" id="LN853733">
    <property type="protein sequence ID" value="CRY96585.1"/>
    <property type="molecule type" value="Genomic_DNA"/>
</dbReference>
<evidence type="ECO:0000313" key="1">
    <source>
        <dbReference type="EMBL" id="CRY96585.1"/>
    </source>
</evidence>
<dbReference type="AlphaFoldDB" id="A0A0H5Q561"/>
<reference evidence="1" key="2">
    <citation type="submission" date="2015-07" db="EMBL/GenBank/DDBJ databases">
        <title>Plasmids, circular viruses and viroids from rat gut.</title>
        <authorList>
            <person name="Jorgensen T.J."/>
            <person name="Hansen M.A."/>
            <person name="Xu Z."/>
            <person name="Tabak M.A."/>
            <person name="Sorensen S.J."/>
            <person name="Hansen L.H."/>
        </authorList>
    </citation>
    <scope>NUCLEOTIDE SEQUENCE</scope>
    <source>
        <strain evidence="1">RGFK1155</strain>
    </source>
</reference>
<accession>A0A0H5Q561</accession>